<keyword evidence="3" id="KW-1185">Reference proteome</keyword>
<keyword evidence="1" id="KW-0812">Transmembrane</keyword>
<keyword evidence="1" id="KW-1133">Transmembrane helix</keyword>
<dbReference type="Proteomes" id="UP001372338">
    <property type="component" value="Unassembled WGS sequence"/>
</dbReference>
<feature type="transmembrane region" description="Helical" evidence="1">
    <location>
        <begin position="29"/>
        <end position="54"/>
    </location>
</feature>
<gene>
    <name evidence="2" type="ORF">RIF29_33693</name>
</gene>
<sequence length="73" mass="7999">MALAHLLGMVVDGVGEFVSTIWGLQERRWAYTVDVVTSAAVSVTMSFVLCLLSIRNHHHRQRGRGGGMVFASL</sequence>
<keyword evidence="1" id="KW-0472">Membrane</keyword>
<evidence type="ECO:0000313" key="2">
    <source>
        <dbReference type="EMBL" id="KAK7250917.1"/>
    </source>
</evidence>
<accession>A0AAN9E8K4</accession>
<organism evidence="2 3">
    <name type="scientific">Crotalaria pallida</name>
    <name type="common">Smooth rattlebox</name>
    <name type="synonym">Crotalaria striata</name>
    <dbReference type="NCBI Taxonomy" id="3830"/>
    <lineage>
        <taxon>Eukaryota</taxon>
        <taxon>Viridiplantae</taxon>
        <taxon>Streptophyta</taxon>
        <taxon>Embryophyta</taxon>
        <taxon>Tracheophyta</taxon>
        <taxon>Spermatophyta</taxon>
        <taxon>Magnoliopsida</taxon>
        <taxon>eudicotyledons</taxon>
        <taxon>Gunneridae</taxon>
        <taxon>Pentapetalae</taxon>
        <taxon>rosids</taxon>
        <taxon>fabids</taxon>
        <taxon>Fabales</taxon>
        <taxon>Fabaceae</taxon>
        <taxon>Papilionoideae</taxon>
        <taxon>50 kb inversion clade</taxon>
        <taxon>genistoids sensu lato</taxon>
        <taxon>core genistoids</taxon>
        <taxon>Crotalarieae</taxon>
        <taxon>Crotalaria</taxon>
    </lineage>
</organism>
<protein>
    <submittedName>
        <fullName evidence="2">Uncharacterized protein</fullName>
    </submittedName>
</protein>
<name>A0AAN9E8K4_CROPI</name>
<evidence type="ECO:0000313" key="3">
    <source>
        <dbReference type="Proteomes" id="UP001372338"/>
    </source>
</evidence>
<dbReference type="EMBL" id="JAYWIO010000007">
    <property type="protein sequence ID" value="KAK7250917.1"/>
    <property type="molecule type" value="Genomic_DNA"/>
</dbReference>
<comment type="caution">
    <text evidence="2">The sequence shown here is derived from an EMBL/GenBank/DDBJ whole genome shotgun (WGS) entry which is preliminary data.</text>
</comment>
<dbReference type="AlphaFoldDB" id="A0AAN9E8K4"/>
<evidence type="ECO:0000256" key="1">
    <source>
        <dbReference type="SAM" id="Phobius"/>
    </source>
</evidence>
<reference evidence="2 3" key="1">
    <citation type="submission" date="2024-01" db="EMBL/GenBank/DDBJ databases">
        <title>The genomes of 5 underutilized Papilionoideae crops provide insights into root nodulation and disease resistanc.</title>
        <authorList>
            <person name="Yuan L."/>
        </authorList>
    </citation>
    <scope>NUCLEOTIDE SEQUENCE [LARGE SCALE GENOMIC DNA]</scope>
    <source>
        <strain evidence="2">ZHUSHIDOU_FW_LH</strain>
        <tissue evidence="2">Leaf</tissue>
    </source>
</reference>
<proteinExistence type="predicted"/>